<evidence type="ECO:0008006" key="3">
    <source>
        <dbReference type="Google" id="ProtNLM"/>
    </source>
</evidence>
<evidence type="ECO:0000313" key="2">
    <source>
        <dbReference type="Proteomes" id="UP000033684"/>
    </source>
</evidence>
<accession>A0A0F3IMY2</accession>
<dbReference type="OrthoDB" id="283783at2"/>
<sequence>MKELVFLLEEASAKATLLPRLLHDGISIRLISFEGKQDLEKQIVKRIRGYQNHEARFIVLRDLDSHPDCQALKQQLIALCHETGKAENCLVRLACRELETFYLADLAAVERALQITGLSKKQNTSKFRTPDALGSPSHELKVLTNKIYEKVAGSRAIGQHLDLENTRSPSFRNLISGIRRMEHKLLVSN</sequence>
<dbReference type="AlphaFoldDB" id="A0A0F3IMY2"/>
<reference evidence="2" key="1">
    <citation type="submission" date="2015-03" db="EMBL/GenBank/DDBJ databases">
        <title>Draft genome sequence of a novel methanotroph (Sn10-6) isolated from flooded ricefield rhizosphere in India.</title>
        <authorList>
            <person name="Pandit P.S."/>
            <person name="Pore S.D."/>
            <person name="Arora P."/>
            <person name="Kapse N.G."/>
            <person name="Dhakephalkar P.K."/>
            <person name="Rahalkar M.C."/>
        </authorList>
    </citation>
    <scope>NUCLEOTIDE SEQUENCE [LARGE SCALE GENOMIC DNA]</scope>
    <source>
        <strain evidence="2">Sn10-6</strain>
    </source>
</reference>
<comment type="caution">
    <text evidence="1">The sequence shown here is derived from an EMBL/GenBank/DDBJ whole genome shotgun (WGS) entry which is preliminary data.</text>
</comment>
<protein>
    <recommendedName>
        <fullName evidence="3">DUF4276 domain-containing protein</fullName>
    </recommendedName>
</protein>
<keyword evidence="2" id="KW-1185">Reference proteome</keyword>
<dbReference type="PATRIC" id="fig|1632867.3.peg.5305"/>
<reference evidence="1 2" key="2">
    <citation type="journal article" date="2016" name="Microb. Ecol.">
        <title>Genome Characteristics of a Novel Type I Methanotroph (Sn10-6) Isolated from a Flooded Indian Rice Field.</title>
        <authorList>
            <person name="Rahalkar M.C."/>
            <person name="Pandit P.S."/>
            <person name="Dhakephalkar P.K."/>
            <person name="Pore S."/>
            <person name="Arora P."/>
            <person name="Kapse N."/>
        </authorList>
    </citation>
    <scope>NUCLEOTIDE SEQUENCE [LARGE SCALE GENOMIC DNA]</scope>
    <source>
        <strain evidence="1 2">Sn10-6</strain>
    </source>
</reference>
<dbReference type="Proteomes" id="UP000033684">
    <property type="component" value="Unassembled WGS sequence"/>
</dbReference>
<evidence type="ECO:0000313" key="1">
    <source>
        <dbReference type="EMBL" id="KJV06909.1"/>
    </source>
</evidence>
<dbReference type="InterPro" id="IPR025455">
    <property type="entry name" value="DUF4276"/>
</dbReference>
<dbReference type="Pfam" id="PF14103">
    <property type="entry name" value="DUF4276"/>
    <property type="match status" value="1"/>
</dbReference>
<name>A0A0F3IMY2_9GAMM</name>
<proteinExistence type="predicted"/>
<dbReference type="RefSeq" id="WP_045778857.1">
    <property type="nucleotide sequence ID" value="NZ_LAJX01000076.1"/>
</dbReference>
<dbReference type="EMBL" id="LAJX01000076">
    <property type="protein sequence ID" value="KJV06909.1"/>
    <property type="molecule type" value="Genomic_DNA"/>
</dbReference>
<organism evidence="1 2">
    <name type="scientific">Methylocucumis oryzae</name>
    <dbReference type="NCBI Taxonomy" id="1632867"/>
    <lineage>
        <taxon>Bacteria</taxon>
        <taxon>Pseudomonadati</taxon>
        <taxon>Pseudomonadota</taxon>
        <taxon>Gammaproteobacteria</taxon>
        <taxon>Methylococcales</taxon>
        <taxon>Methylococcaceae</taxon>
        <taxon>Methylocucumis</taxon>
    </lineage>
</organism>
<gene>
    <name evidence="1" type="ORF">VZ94_08215</name>
</gene>